<protein>
    <submittedName>
        <fullName evidence="4">Cysteine-rich membrane protein 2</fullName>
    </submittedName>
</protein>
<evidence type="ECO:0000313" key="4">
    <source>
        <dbReference type="WBParaSite" id="SPAL_0000945400.1"/>
    </source>
</evidence>
<dbReference type="STRING" id="174720.A0A0N5BUD3"/>
<evidence type="ECO:0000256" key="2">
    <source>
        <dbReference type="SAM" id="SignalP"/>
    </source>
</evidence>
<dbReference type="Proteomes" id="UP000046392">
    <property type="component" value="Unplaced"/>
</dbReference>
<dbReference type="WBParaSite" id="SPAL_0000945400.1">
    <property type="protein sequence ID" value="SPAL_0000945400.1"/>
    <property type="gene ID" value="SPAL_0000945400"/>
</dbReference>
<dbReference type="AlphaFoldDB" id="A0A0N5BUD3"/>
<name>A0A0N5BUD3_STREA</name>
<proteinExistence type="predicted"/>
<feature type="chain" id="PRO_5005894952" evidence="2">
    <location>
        <begin position="24"/>
        <end position="672"/>
    </location>
</feature>
<sequence>MLNFGKSAHCIFLLLLVLSSIDGGIVRHRKDCGCNSNVSPTPYCQCSNGYQATFNAAVMISCGCSSPENPTTTTEMTFTTKPSTTTTTTTTTTVIPTLIPIIETTTTTQAPVFNDCGCNNNDSTMPITIITNCMNSCQNICNENCVTSNSVINKNACSPSCLNSCQSTCLNYAKPEGEKIMQSTETITDSQKNNITKSDILVITIQHIACDAGCSNKCTNDICEISCHNECTCQDDCQKQCISQYNQTIDICTPACKNACSPDSGITFETTTKIIPTTSTTTTTTSTTTTTTTTEIPTTTTVQMQSTTNFEQIIQKTNECLPVCVGSCQNVCLIQIHDANICNYACNNNCGTYCASPSEESVTNKTIQSNNNNDYYNNCQLICLSHQKSDVECSDICLKEVNCYETCQQSCSINNVEKTNCSETCKKACDSFPQQNLQNTIIHEEVSNGIQSEQSQIMPTEVQSSVDCDSNIQTAACFCQRACETFCTVTGTDCKDVCKQSCNEQLSYQINISLQQRNPCQTLCQNNCANQNIPINVCISSCNAGCVYATTTTEMPTTTTEIPTTTTTTTTPRPTTTTELTTTTTTTTTTLPPSLDTCVPQCQSTCLQICFQQPKTSAADFLECRPKCQETCSSTCSLPVVIPCQNSITGTSCECPLQYTSCSSDKLCCRKR</sequence>
<keyword evidence="3" id="KW-1185">Reference proteome</keyword>
<keyword evidence="2" id="KW-0732">Signal</keyword>
<accession>A0A0N5BUD3</accession>
<organism evidence="3 4">
    <name type="scientific">Strongyloides papillosus</name>
    <name type="common">Intestinal threadworm</name>
    <dbReference type="NCBI Taxonomy" id="174720"/>
    <lineage>
        <taxon>Eukaryota</taxon>
        <taxon>Metazoa</taxon>
        <taxon>Ecdysozoa</taxon>
        <taxon>Nematoda</taxon>
        <taxon>Chromadorea</taxon>
        <taxon>Rhabditida</taxon>
        <taxon>Tylenchina</taxon>
        <taxon>Panagrolaimomorpha</taxon>
        <taxon>Strongyloidoidea</taxon>
        <taxon>Strongyloididae</taxon>
        <taxon>Strongyloides</taxon>
    </lineage>
</organism>
<dbReference type="PANTHER" id="PTHR31895">
    <property type="entry name" value="PROTEIN CBG03177-RELATED"/>
    <property type="match status" value="1"/>
</dbReference>
<feature type="signal peptide" evidence="2">
    <location>
        <begin position="1"/>
        <end position="23"/>
    </location>
</feature>
<reference evidence="4" key="1">
    <citation type="submission" date="2017-02" db="UniProtKB">
        <authorList>
            <consortium name="WormBaseParasite"/>
        </authorList>
    </citation>
    <scope>IDENTIFICATION</scope>
</reference>
<evidence type="ECO:0000256" key="1">
    <source>
        <dbReference type="SAM" id="MobiDB-lite"/>
    </source>
</evidence>
<evidence type="ECO:0000313" key="3">
    <source>
        <dbReference type="Proteomes" id="UP000046392"/>
    </source>
</evidence>
<feature type="region of interest" description="Disordered" evidence="1">
    <location>
        <begin position="558"/>
        <end position="580"/>
    </location>
</feature>